<dbReference type="GeneID" id="92035694"/>
<dbReference type="InterPro" id="IPR029021">
    <property type="entry name" value="Prot-tyrosine_phosphatase-like"/>
</dbReference>
<dbReference type="PROSITE" id="PS00383">
    <property type="entry name" value="TYR_PHOSPHATASE_1"/>
    <property type="match status" value="1"/>
</dbReference>
<sequence length="282" mass="31234">MAATNVPAFERLLNFRDVTSLLSQPSKLKPGLVFRSARPDETTSADQQLLTSHYGIRSVIDLRSPTEHAQQLSRLSPDASRPLATLPTVRGASYHHVNLNGNSFTRALTASLSWPAYLYLLSLYTLGYRAETVRFMADRVMNPLGVPGLMLLTLRASAAAVGSAFNDVLQRPDAYPVLLHCTQGKDRTGLMVMLVLFLLGEDPAGVKRDYEASAEGLAAEREERVREIREIGLMEEWADVWIGLVEEVDAWLKSEFGGVEGYLDYAGVSREVQQRVKKILLA</sequence>
<accession>A0ABR1M4I2</accession>
<dbReference type="SUPFAM" id="SSF52799">
    <property type="entry name" value="(Phosphotyrosine protein) phosphatases II"/>
    <property type="match status" value="1"/>
</dbReference>
<reference evidence="1 2" key="1">
    <citation type="submission" date="2024-04" db="EMBL/GenBank/DDBJ databases">
        <title>Phyllosticta paracitricarpa is synonymous to the EU quarantine fungus P. citricarpa based on phylogenomic analyses.</title>
        <authorList>
            <consortium name="Lawrence Berkeley National Laboratory"/>
            <person name="Van ingen-buijs V.A."/>
            <person name="Van westerhoven A.C."/>
            <person name="Haridas S."/>
            <person name="Skiadas P."/>
            <person name="Martin F."/>
            <person name="Groenewald J.Z."/>
            <person name="Crous P.W."/>
            <person name="Seidl M.F."/>
        </authorList>
    </citation>
    <scope>NUCLEOTIDE SEQUENCE [LARGE SCALE GENOMIC DNA]</scope>
    <source>
        <strain evidence="1 2">CPC 17464</strain>
    </source>
</reference>
<keyword evidence="2" id="KW-1185">Reference proteome</keyword>
<dbReference type="EMBL" id="JBBPEH010000002">
    <property type="protein sequence ID" value="KAK7542501.1"/>
    <property type="molecule type" value="Genomic_DNA"/>
</dbReference>
<proteinExistence type="predicted"/>
<dbReference type="Proteomes" id="UP001360953">
    <property type="component" value="Unassembled WGS sequence"/>
</dbReference>
<dbReference type="Gene3D" id="3.90.190.10">
    <property type="entry name" value="Protein tyrosine phosphatase superfamily"/>
    <property type="match status" value="1"/>
</dbReference>
<evidence type="ECO:0000313" key="1">
    <source>
        <dbReference type="EMBL" id="KAK7542501.1"/>
    </source>
</evidence>
<name>A0ABR1M4I2_9PEZI</name>
<organism evidence="1 2">
    <name type="scientific">Phyllosticta citribraziliensis</name>
    <dbReference type="NCBI Taxonomy" id="989973"/>
    <lineage>
        <taxon>Eukaryota</taxon>
        <taxon>Fungi</taxon>
        <taxon>Dikarya</taxon>
        <taxon>Ascomycota</taxon>
        <taxon>Pezizomycotina</taxon>
        <taxon>Dothideomycetes</taxon>
        <taxon>Dothideomycetes incertae sedis</taxon>
        <taxon>Botryosphaeriales</taxon>
        <taxon>Phyllostictaceae</taxon>
        <taxon>Phyllosticta</taxon>
    </lineage>
</organism>
<dbReference type="PANTHER" id="PTHR31126:SF10">
    <property type="entry name" value="PROTEIN PHOSPHATASE, PUTATIVE (AFU_ORTHOLOGUE AFUA_6G06650)-RELATED"/>
    <property type="match status" value="1"/>
</dbReference>
<dbReference type="PANTHER" id="PTHR31126">
    <property type="entry name" value="TYROSINE-PROTEIN PHOSPHATASE"/>
    <property type="match status" value="1"/>
</dbReference>
<evidence type="ECO:0000313" key="2">
    <source>
        <dbReference type="Proteomes" id="UP001360953"/>
    </source>
</evidence>
<protein>
    <submittedName>
        <fullName evidence="1">Protein-tyrosine phosphatase-like protein</fullName>
    </submittedName>
</protein>
<dbReference type="Pfam" id="PF13350">
    <property type="entry name" value="Y_phosphatase3"/>
    <property type="match status" value="1"/>
</dbReference>
<dbReference type="RefSeq" id="XP_066658794.1">
    <property type="nucleotide sequence ID" value="XM_066802788.1"/>
</dbReference>
<dbReference type="InterPro" id="IPR026893">
    <property type="entry name" value="Tyr/Ser_Pase_IphP-type"/>
</dbReference>
<dbReference type="InterPro" id="IPR016130">
    <property type="entry name" value="Tyr_Pase_AS"/>
</dbReference>
<comment type="caution">
    <text evidence="1">The sequence shown here is derived from an EMBL/GenBank/DDBJ whole genome shotgun (WGS) entry which is preliminary data.</text>
</comment>
<gene>
    <name evidence="1" type="ORF">J3D65DRAFT_664870</name>
</gene>